<evidence type="ECO:0000313" key="1">
    <source>
        <dbReference type="EMBL" id="MDN3569954.1"/>
    </source>
</evidence>
<dbReference type="Proteomes" id="UP001244297">
    <property type="component" value="Unassembled WGS sequence"/>
</dbReference>
<comment type="caution">
    <text evidence="1">The sequence shown here is derived from an EMBL/GenBank/DDBJ whole genome shotgun (WGS) entry which is preliminary data.</text>
</comment>
<protein>
    <submittedName>
        <fullName evidence="1">Uncharacterized protein</fullName>
    </submittedName>
</protein>
<accession>A0ABT8AKQ4</accession>
<dbReference type="EMBL" id="JAUFPT010000012">
    <property type="protein sequence ID" value="MDN3569954.1"/>
    <property type="molecule type" value="Genomic_DNA"/>
</dbReference>
<organism evidence="1 2">
    <name type="scientific">Methylobacterium longum</name>
    <dbReference type="NCBI Taxonomy" id="767694"/>
    <lineage>
        <taxon>Bacteria</taxon>
        <taxon>Pseudomonadati</taxon>
        <taxon>Pseudomonadota</taxon>
        <taxon>Alphaproteobacteria</taxon>
        <taxon>Hyphomicrobiales</taxon>
        <taxon>Methylobacteriaceae</taxon>
        <taxon>Methylobacterium</taxon>
    </lineage>
</organism>
<evidence type="ECO:0000313" key="2">
    <source>
        <dbReference type="Proteomes" id="UP001244297"/>
    </source>
</evidence>
<reference evidence="2" key="1">
    <citation type="journal article" date="2019" name="Int. J. Syst. Evol. Microbiol.">
        <title>The Global Catalogue of Microorganisms (GCM) 10K type strain sequencing project: providing services to taxonomists for standard genome sequencing and annotation.</title>
        <authorList>
            <consortium name="The Broad Institute Genomics Platform"/>
            <consortium name="The Broad Institute Genome Sequencing Center for Infectious Disease"/>
            <person name="Wu L."/>
            <person name="Ma J."/>
        </authorList>
    </citation>
    <scope>NUCLEOTIDE SEQUENCE [LARGE SCALE GENOMIC DNA]</scope>
    <source>
        <strain evidence="2">CECT 7806</strain>
    </source>
</reference>
<keyword evidence="2" id="KW-1185">Reference proteome</keyword>
<proteinExistence type="predicted"/>
<sequence length="131" mass="13689">MCSAAMEHYRSTLATTAIAALGLFVAGHVLHPGNYATIDRKARVITVVAATSSTPSTWMDPPGKLHGSEPALLMADSRVLLAHRTTVALPPGARTWPRLSGKLVPAVAQGKAAAGDPIGDLIRNLDLDQDS</sequence>
<gene>
    <name evidence="1" type="ORF">QWZ18_04850</name>
</gene>
<name>A0ABT8AKQ4_9HYPH</name>